<comment type="function">
    <text evidence="6">Catalyzes the reversible hydration of carbon dioxide to form bicarbonate.</text>
</comment>
<keyword evidence="4 8" id="KW-0862">Zinc</keyword>
<dbReference type="GO" id="GO:0004089">
    <property type="term" value="F:carbonate dehydratase activity"/>
    <property type="evidence" value="ECO:0007669"/>
    <property type="project" value="UniProtKB-EC"/>
</dbReference>
<dbReference type="PANTHER" id="PTHR11002:SF79">
    <property type="entry name" value="CARBONIC ANHYDRASE 2"/>
    <property type="match status" value="1"/>
</dbReference>
<dbReference type="RefSeq" id="WP_006213408.1">
    <property type="nucleotide sequence ID" value="NZ_ANHZ02000002.1"/>
</dbReference>
<dbReference type="PANTHER" id="PTHR11002">
    <property type="entry name" value="CARBONIC ANHYDRASE"/>
    <property type="match status" value="1"/>
</dbReference>
<keyword evidence="3 8" id="KW-0479">Metal-binding</keyword>
<evidence type="ECO:0000256" key="3">
    <source>
        <dbReference type="ARBA" id="ARBA00022723"/>
    </source>
</evidence>
<comment type="similarity">
    <text evidence="1">Belongs to the beta-class carbonic anhydrase family.</text>
</comment>
<comment type="caution">
    <text evidence="10">The sequence shown here is derived from an EMBL/GenBank/DDBJ whole genome shotgun (WGS) entry which is preliminary data.</text>
</comment>
<proteinExistence type="inferred from homology"/>
<evidence type="ECO:0000256" key="2">
    <source>
        <dbReference type="ARBA" id="ARBA00012925"/>
    </source>
</evidence>
<evidence type="ECO:0000256" key="5">
    <source>
        <dbReference type="ARBA" id="ARBA00023239"/>
    </source>
</evidence>
<evidence type="ECO:0000256" key="9">
    <source>
        <dbReference type="SAM" id="MobiDB-lite"/>
    </source>
</evidence>
<feature type="binding site" evidence="8">
    <location>
        <position position="130"/>
    </location>
    <ligand>
        <name>Zn(2+)</name>
        <dbReference type="ChEBI" id="CHEBI:29105"/>
    </ligand>
</feature>
<comment type="catalytic activity">
    <reaction evidence="7">
        <text>hydrogencarbonate + H(+) = CO2 + H2O</text>
        <dbReference type="Rhea" id="RHEA:10748"/>
        <dbReference type="ChEBI" id="CHEBI:15377"/>
        <dbReference type="ChEBI" id="CHEBI:15378"/>
        <dbReference type="ChEBI" id="CHEBI:16526"/>
        <dbReference type="ChEBI" id="CHEBI:17544"/>
        <dbReference type="EC" id="4.2.1.1"/>
    </reaction>
</comment>
<dbReference type="SUPFAM" id="SSF53056">
    <property type="entry name" value="beta-carbonic anhydrase, cab"/>
    <property type="match status" value="1"/>
</dbReference>
<protein>
    <recommendedName>
        <fullName evidence="2">carbonic anhydrase</fullName>
        <ecNumber evidence="2">4.2.1.1</ecNumber>
    </recommendedName>
</protein>
<dbReference type="SMART" id="SM00947">
    <property type="entry name" value="Pro_CA"/>
    <property type="match status" value="1"/>
</dbReference>
<accession>M2YGL3</accession>
<dbReference type="PROSITE" id="PS00704">
    <property type="entry name" value="PROK_CO2_ANHYDRASE_1"/>
    <property type="match status" value="1"/>
</dbReference>
<organism evidence="10 11">
    <name type="scientific">Kocuria palustris PEL</name>
    <dbReference type="NCBI Taxonomy" id="1236550"/>
    <lineage>
        <taxon>Bacteria</taxon>
        <taxon>Bacillati</taxon>
        <taxon>Actinomycetota</taxon>
        <taxon>Actinomycetes</taxon>
        <taxon>Micrococcales</taxon>
        <taxon>Micrococcaceae</taxon>
        <taxon>Kocuria</taxon>
    </lineage>
</organism>
<name>M2YGL3_9MICC</name>
<dbReference type="GO" id="GO:0008270">
    <property type="term" value="F:zinc ion binding"/>
    <property type="evidence" value="ECO:0007669"/>
    <property type="project" value="InterPro"/>
</dbReference>
<dbReference type="CDD" id="cd03378">
    <property type="entry name" value="beta_CA_cladeC"/>
    <property type="match status" value="1"/>
</dbReference>
<evidence type="ECO:0000256" key="1">
    <source>
        <dbReference type="ARBA" id="ARBA00006217"/>
    </source>
</evidence>
<feature type="binding site" evidence="8">
    <location>
        <position position="79"/>
    </location>
    <ligand>
        <name>Zn(2+)</name>
        <dbReference type="ChEBI" id="CHEBI:29105"/>
    </ligand>
</feature>
<dbReference type="EMBL" id="ANHZ02000002">
    <property type="protein sequence ID" value="EME37655.1"/>
    <property type="molecule type" value="Genomic_DNA"/>
</dbReference>
<dbReference type="Gene3D" id="3.40.1050.10">
    <property type="entry name" value="Carbonic anhydrase"/>
    <property type="match status" value="1"/>
</dbReference>
<dbReference type="InterPro" id="IPR036874">
    <property type="entry name" value="Carbonic_anhydrase_sf"/>
</dbReference>
<dbReference type="STRING" id="71999.KPaMU14_09450"/>
<evidence type="ECO:0000256" key="6">
    <source>
        <dbReference type="ARBA" id="ARBA00024993"/>
    </source>
</evidence>
<dbReference type="Proteomes" id="UP000009877">
    <property type="component" value="Unassembled WGS sequence"/>
</dbReference>
<gene>
    <name evidence="10" type="ORF">C884_01029</name>
</gene>
<dbReference type="InterPro" id="IPR015892">
    <property type="entry name" value="Carbonic_anhydrase_CS"/>
</dbReference>
<evidence type="ECO:0000313" key="11">
    <source>
        <dbReference type="Proteomes" id="UP000009877"/>
    </source>
</evidence>
<feature type="binding site" evidence="8">
    <location>
        <position position="77"/>
    </location>
    <ligand>
        <name>Zn(2+)</name>
        <dbReference type="ChEBI" id="CHEBI:29105"/>
    </ligand>
</feature>
<keyword evidence="5" id="KW-0456">Lyase</keyword>
<evidence type="ECO:0000256" key="8">
    <source>
        <dbReference type="PIRSR" id="PIRSR601765-1"/>
    </source>
</evidence>
<dbReference type="Pfam" id="PF00484">
    <property type="entry name" value="Pro_CA"/>
    <property type="match status" value="1"/>
</dbReference>
<feature type="region of interest" description="Disordered" evidence="9">
    <location>
        <begin position="1"/>
        <end position="27"/>
    </location>
</feature>
<comment type="cofactor">
    <cofactor evidence="8">
        <name>Zn(2+)</name>
        <dbReference type="ChEBI" id="CHEBI:29105"/>
    </cofactor>
    <text evidence="8">Binds 1 zinc ion per subunit.</text>
</comment>
<evidence type="ECO:0000313" key="10">
    <source>
        <dbReference type="EMBL" id="EME37655.1"/>
    </source>
</evidence>
<keyword evidence="11" id="KW-1185">Reference proteome</keyword>
<sequence length="242" mass="25701">MTAATPTDAQTAPEQPTTTATAPAAAAAQLTPRQALEKLQAGNLRFVEGTSEHPNQNASRRESLTQSQNPFATIFGCSDSRVAAEIIFDLGLGDTFVVRTAGQVIDDAVIGTLEYSVEVLNVPLIVILGHDSCGAVTATRESVRSGEMPRGFQRSLVERITPAVLDSQRAGRDSVDEIVEANVEMVAHRILDQSRSIASAVSTGRVAIVGMCYSLQHGRAKLTFGHGSWLDVPEHGGVEHQG</sequence>
<evidence type="ECO:0000256" key="7">
    <source>
        <dbReference type="ARBA" id="ARBA00048348"/>
    </source>
</evidence>
<dbReference type="AlphaFoldDB" id="M2YGL3"/>
<reference evidence="10 11" key="1">
    <citation type="journal article" date="2014" name="Genome Announc.">
        <title>Draft Genome Sequence of Kocuria palustris PEL.</title>
        <authorList>
            <person name="Sharma G."/>
            <person name="Khatri I."/>
            <person name="Subramanian S."/>
        </authorList>
    </citation>
    <scope>NUCLEOTIDE SEQUENCE [LARGE SCALE GENOMIC DNA]</scope>
    <source>
        <strain evidence="10 11">PEL</strain>
    </source>
</reference>
<dbReference type="EC" id="4.2.1.1" evidence="2"/>
<evidence type="ECO:0000256" key="4">
    <source>
        <dbReference type="ARBA" id="ARBA00022833"/>
    </source>
</evidence>
<feature type="binding site" evidence="8">
    <location>
        <position position="133"/>
    </location>
    <ligand>
        <name>Zn(2+)</name>
        <dbReference type="ChEBI" id="CHEBI:29105"/>
    </ligand>
</feature>
<dbReference type="FunFam" id="3.40.1050.10:FF:000006">
    <property type="entry name" value="Carbonic anhydrase"/>
    <property type="match status" value="1"/>
</dbReference>
<dbReference type="GO" id="GO:0015976">
    <property type="term" value="P:carbon utilization"/>
    <property type="evidence" value="ECO:0007669"/>
    <property type="project" value="InterPro"/>
</dbReference>
<dbReference type="InterPro" id="IPR001765">
    <property type="entry name" value="Carbonic_anhydrase"/>
</dbReference>